<gene>
    <name evidence="1" type="ORF">Sjap_012030</name>
</gene>
<dbReference type="Proteomes" id="UP001417504">
    <property type="component" value="Unassembled WGS sequence"/>
</dbReference>
<protein>
    <submittedName>
        <fullName evidence="1">Uncharacterized protein</fullName>
    </submittedName>
</protein>
<proteinExistence type="predicted"/>
<evidence type="ECO:0000313" key="1">
    <source>
        <dbReference type="EMBL" id="KAK9131543.1"/>
    </source>
</evidence>
<comment type="caution">
    <text evidence="1">The sequence shown here is derived from an EMBL/GenBank/DDBJ whole genome shotgun (WGS) entry which is preliminary data.</text>
</comment>
<sequence length="177" mass="19214">MAPIESTRESSSDFSSTATVIAFDPPLPLLRGPIPASASDDPSIGPFVLAFRDAQAWKSALQACQSKIIEQCQGGAQVGCSISASAKCKPPWWRTYFGGVTTDLSEREQCEEREMEACLASSRESCLKFSKDKCLNPFRDARIALIDPKKLRKGETGTTSFRGSVILDAELEFKGSP</sequence>
<dbReference type="EMBL" id="JBBNAE010000004">
    <property type="protein sequence ID" value="KAK9131543.1"/>
    <property type="molecule type" value="Genomic_DNA"/>
</dbReference>
<name>A0AAP0P5I6_9MAGN</name>
<keyword evidence="2" id="KW-1185">Reference proteome</keyword>
<accession>A0AAP0P5I6</accession>
<organism evidence="1 2">
    <name type="scientific">Stephania japonica</name>
    <dbReference type="NCBI Taxonomy" id="461633"/>
    <lineage>
        <taxon>Eukaryota</taxon>
        <taxon>Viridiplantae</taxon>
        <taxon>Streptophyta</taxon>
        <taxon>Embryophyta</taxon>
        <taxon>Tracheophyta</taxon>
        <taxon>Spermatophyta</taxon>
        <taxon>Magnoliopsida</taxon>
        <taxon>Ranunculales</taxon>
        <taxon>Menispermaceae</taxon>
        <taxon>Menispermoideae</taxon>
        <taxon>Cissampelideae</taxon>
        <taxon>Stephania</taxon>
    </lineage>
</organism>
<evidence type="ECO:0000313" key="2">
    <source>
        <dbReference type="Proteomes" id="UP001417504"/>
    </source>
</evidence>
<dbReference type="GO" id="GO:0009536">
    <property type="term" value="C:plastid"/>
    <property type="evidence" value="ECO:0007669"/>
    <property type="project" value="TreeGrafter"/>
</dbReference>
<dbReference type="PANTHER" id="PTHR36773">
    <property type="entry name" value="EXPRESSED PROTEIN"/>
    <property type="match status" value="1"/>
</dbReference>
<dbReference type="AlphaFoldDB" id="A0AAP0P5I6"/>
<reference evidence="1 2" key="1">
    <citation type="submission" date="2024-01" db="EMBL/GenBank/DDBJ databases">
        <title>Genome assemblies of Stephania.</title>
        <authorList>
            <person name="Yang L."/>
        </authorList>
    </citation>
    <scope>NUCLEOTIDE SEQUENCE [LARGE SCALE GENOMIC DNA]</scope>
    <source>
        <strain evidence="1">QJT</strain>
        <tissue evidence="1">Leaf</tissue>
    </source>
</reference>
<dbReference type="PANTHER" id="PTHR36773:SF1">
    <property type="entry name" value="EXPRESSED PROTEIN"/>
    <property type="match status" value="1"/>
</dbReference>